<evidence type="ECO:0008006" key="5">
    <source>
        <dbReference type="Google" id="ProtNLM"/>
    </source>
</evidence>
<name>A0A081PNB2_STRMT</name>
<dbReference type="AlphaFoldDB" id="A0A081PNB2"/>
<dbReference type="RefSeq" id="WP_033682177.1">
    <property type="nucleotide sequence ID" value="NZ_JPFT01000007.1"/>
</dbReference>
<organism evidence="3 4">
    <name type="scientific">Streptococcus mitis</name>
    <dbReference type="NCBI Taxonomy" id="28037"/>
    <lineage>
        <taxon>Bacteria</taxon>
        <taxon>Bacillati</taxon>
        <taxon>Bacillota</taxon>
        <taxon>Bacilli</taxon>
        <taxon>Lactobacillales</taxon>
        <taxon>Streptococcaceae</taxon>
        <taxon>Streptococcus</taxon>
        <taxon>Streptococcus mitis group</taxon>
    </lineage>
</organism>
<dbReference type="PROSITE" id="PS51257">
    <property type="entry name" value="PROKAR_LIPOPROTEIN"/>
    <property type="match status" value="1"/>
</dbReference>
<proteinExistence type="predicted"/>
<evidence type="ECO:0000313" key="3">
    <source>
        <dbReference type="EMBL" id="KEQ32185.1"/>
    </source>
</evidence>
<accession>A0A081PNB2</accession>
<feature type="chain" id="PRO_5038640884" description="Lipoprotein" evidence="2">
    <location>
        <begin position="19"/>
        <end position="254"/>
    </location>
</feature>
<protein>
    <recommendedName>
        <fullName evidence="5">Lipoprotein</fullName>
    </recommendedName>
</protein>
<sequence length="254" mass="28782">MKKFLMIFSAILTVFVLASCGANKKDEKIEPSATQSSSTKEEQKESSTKSESQTSTSSSMATPSTTMETKSETGKDLYKEVIERYNHYQALLSSGDRESLYEKLKQNKIFSEEYGYIFTLSTYDKPASLHYVYADLNNDGQDELIIGDKKYIGAIYYLENKQPKLLHTAYVASAGGFRSSLVIYENGQVRYADWQSTRPEMNLSLYAFDKDGVQKIKEGIFQIGSDQKPEQILGISSNELDLAKFEWKEFQPVN</sequence>
<dbReference type="PATRIC" id="fig|28037.99.peg.1344"/>
<feature type="signal peptide" evidence="2">
    <location>
        <begin position="1"/>
        <end position="18"/>
    </location>
</feature>
<feature type="compositionally biased region" description="Basic and acidic residues" evidence="1">
    <location>
        <begin position="39"/>
        <end position="48"/>
    </location>
</feature>
<feature type="region of interest" description="Disordered" evidence="1">
    <location>
        <begin position="26"/>
        <end position="73"/>
    </location>
</feature>
<evidence type="ECO:0000256" key="2">
    <source>
        <dbReference type="SAM" id="SignalP"/>
    </source>
</evidence>
<reference evidence="3 4" key="1">
    <citation type="submission" date="2014-05" db="EMBL/GenBank/DDBJ databases">
        <authorList>
            <person name="Daugherty S.C."/>
            <person name="Tallon L.J."/>
            <person name="Sadzewicz L."/>
            <person name="Kilian M."/>
            <person name="Tettelin H."/>
        </authorList>
    </citation>
    <scope>NUCLEOTIDE SEQUENCE [LARGE SCALE GENOMIC DNA]</scope>
    <source>
        <strain evidence="3 4">SK1126</strain>
    </source>
</reference>
<gene>
    <name evidence="3" type="ORF">SK1126_1432</name>
</gene>
<dbReference type="Proteomes" id="UP000028093">
    <property type="component" value="Unassembled WGS sequence"/>
</dbReference>
<dbReference type="EMBL" id="JPFT01000007">
    <property type="protein sequence ID" value="KEQ32185.1"/>
    <property type="molecule type" value="Genomic_DNA"/>
</dbReference>
<evidence type="ECO:0000313" key="4">
    <source>
        <dbReference type="Proteomes" id="UP000028093"/>
    </source>
</evidence>
<keyword evidence="2" id="KW-0732">Signal</keyword>
<evidence type="ECO:0000256" key="1">
    <source>
        <dbReference type="SAM" id="MobiDB-lite"/>
    </source>
</evidence>
<feature type="compositionally biased region" description="Low complexity" evidence="1">
    <location>
        <begin position="49"/>
        <end position="68"/>
    </location>
</feature>
<comment type="caution">
    <text evidence="3">The sequence shown here is derived from an EMBL/GenBank/DDBJ whole genome shotgun (WGS) entry which is preliminary data.</text>
</comment>